<dbReference type="Pfam" id="PF00069">
    <property type="entry name" value="Pkinase"/>
    <property type="match status" value="1"/>
</dbReference>
<dbReference type="AlphaFoldDB" id="L2FST8"/>
<evidence type="ECO:0000313" key="2">
    <source>
        <dbReference type="EMBL" id="ELA29146.1"/>
    </source>
</evidence>
<dbReference type="InterPro" id="IPR000719">
    <property type="entry name" value="Prot_kinase_dom"/>
</dbReference>
<dbReference type="PROSITE" id="PS50011">
    <property type="entry name" value="PROTEIN_KINASE_DOM"/>
    <property type="match status" value="1"/>
</dbReference>
<dbReference type="Gene3D" id="3.30.200.20">
    <property type="entry name" value="Phosphorylase Kinase, domain 1"/>
    <property type="match status" value="1"/>
</dbReference>
<evidence type="ECO:0000259" key="1">
    <source>
        <dbReference type="PROSITE" id="PS50011"/>
    </source>
</evidence>
<accession>L2FST8</accession>
<name>L2FST8_COLFN</name>
<dbReference type="InterPro" id="IPR011009">
    <property type="entry name" value="Kinase-like_dom_sf"/>
</dbReference>
<organism evidence="2">
    <name type="scientific">Colletotrichum fructicola (strain Nara gc5)</name>
    <name type="common">Anthracnose fungus</name>
    <name type="synonym">Colletotrichum gloeosporioides (strain Nara gc5)</name>
    <dbReference type="NCBI Taxonomy" id="1213859"/>
    <lineage>
        <taxon>Eukaryota</taxon>
        <taxon>Fungi</taxon>
        <taxon>Dikarya</taxon>
        <taxon>Ascomycota</taxon>
        <taxon>Pezizomycotina</taxon>
        <taxon>Sordariomycetes</taxon>
        <taxon>Hypocreomycetidae</taxon>
        <taxon>Glomerellales</taxon>
        <taxon>Glomerellaceae</taxon>
        <taxon>Colletotrichum</taxon>
        <taxon>Colletotrichum gloeosporioides species complex</taxon>
    </lineage>
</organism>
<dbReference type="Gene3D" id="1.10.510.10">
    <property type="entry name" value="Transferase(Phosphotransferase) domain 1"/>
    <property type="match status" value="1"/>
</dbReference>
<dbReference type="InterPro" id="IPR008271">
    <property type="entry name" value="Ser/Thr_kinase_AS"/>
</dbReference>
<gene>
    <name evidence="2" type="ORF">CGGC5_10407</name>
</gene>
<dbReference type="EMBL" id="KB020873">
    <property type="protein sequence ID" value="ELA29146.1"/>
    <property type="molecule type" value="Genomic_DNA"/>
</dbReference>
<dbReference type="GO" id="GO:0005524">
    <property type="term" value="F:ATP binding"/>
    <property type="evidence" value="ECO:0007669"/>
    <property type="project" value="InterPro"/>
</dbReference>
<dbReference type="SUPFAM" id="SSF56112">
    <property type="entry name" value="Protein kinase-like (PK-like)"/>
    <property type="match status" value="1"/>
</dbReference>
<dbReference type="PROSITE" id="PS00108">
    <property type="entry name" value="PROTEIN_KINASE_ST"/>
    <property type="match status" value="1"/>
</dbReference>
<dbReference type="PANTHER" id="PTHR33112:SF10">
    <property type="entry name" value="TOL"/>
    <property type="match status" value="1"/>
</dbReference>
<dbReference type="HOGENOM" id="CLU_002639_7_0_1"/>
<proteinExistence type="predicted"/>
<reference evidence="2" key="1">
    <citation type="submission" date="2012-08" db="EMBL/GenBank/DDBJ databases">
        <title>Genome analysis of Colletotrichum orbiculare and Colletotrichum fructicola.</title>
        <authorList>
            <person name="Gan P.H.P."/>
            <person name="Ikeda K."/>
            <person name="Irieda H."/>
            <person name="Narusaka M."/>
            <person name="O'Connell R.J."/>
            <person name="Narusaka Y."/>
            <person name="Takano Y."/>
            <person name="Kubo Y."/>
            <person name="Shirasu K."/>
        </authorList>
    </citation>
    <scope>NUCLEOTIDE SEQUENCE</scope>
    <source>
        <strain evidence="2">Nara gc5</strain>
    </source>
</reference>
<sequence>MMNPLRAQLRTAQIPQETAFTGSFVPYSSLKELISKQVVKDTLTKRKQKPRTDISTLVSFVCGKPEARRIFAILVWIGQVGLIDTVYAHNFVDSLLPLYIDHNGTVKTHTTGSGASEIVTKVFSDERWTEESPDFFCEAQWQFLGPIFREQQFKYSFLKQHRMPFLKQPSTSNHRESYFSTVEKWCIHKAHFKKSSKIPISLDRNGHPLVAVKSLKSVNMNDQEYRDAAETEADVLEMIRDLEHPHLIKAIAYYTRDDQYYIVFPWAGGGNLRDYWGGEPPRELDAEYIGWVVGQLCGLAGAMERLHSSSKGTCRHGDLKPENILCFEDRGRADPFAQPFLVIADVGLAKVHTLATEMRNEATRTKNGTVMYEPPEAILQLEKNQPRSRRYDTWSMGCIYFEFLIWVLYGKSELVRFGEDITHRENRSRQFFEVVGSGAVGAAKIKPSVQKWVDWMRKDPRCPRNTAVREILELICTRLLVIEVSKPRTASSGSASTQGSTILHEAEGPDLVKIIRSDTNSSFNGTESDELRYRATSTEMHNEDTDLAVADDNAFSNKDPVSIIEYSARTAWTTDCSAVQFARKVVARCTAGNATASNCRRSIPYRDIVDMDPHRGQTNPGKYLALSHRWGAPDQHRKFCTLKENLEIFKQRLRISELPKTFQDAIYVTRNLRIQYLWIDSLCIVQDDPEDWKMESRLMEQVYSSAYATLAASCASGTEDGFLKPRPWRHCVRMESDRGPYYVCDSIDDFGRDVEQGELNKRAWILQERALSRRTIYFSEKQTYWECGRGVRGETMTKMRNRKASFLGDSDFPHSIDTYVRGMKIELYQDLYQKYSGLALSSIGDRPVALRGLETRLIRTFNTVGAHGVFATFFHRCLLWQKANRCLERISLKLLRGVYVPSWSWMAYDGEIRYMNVPFNMYSWEADIISPFIGWSSQSMKENSEGDTAGEIKTPVWGLMGSDDLQLDLDTAERPLSDLRCVVVAKSKESQGKPQQSHYVLLVQLIAADGGYEWGKEDRWREAVTRLQRAAVVKGS</sequence>
<dbReference type="STRING" id="1213859.L2FST8"/>
<dbReference type="CDD" id="cd00180">
    <property type="entry name" value="PKc"/>
    <property type="match status" value="1"/>
</dbReference>
<dbReference type="InterPro" id="IPR010730">
    <property type="entry name" value="HET"/>
</dbReference>
<dbReference type="PANTHER" id="PTHR33112">
    <property type="entry name" value="DOMAIN PROTEIN, PUTATIVE-RELATED"/>
    <property type="match status" value="1"/>
</dbReference>
<dbReference type="GO" id="GO:0004672">
    <property type="term" value="F:protein kinase activity"/>
    <property type="evidence" value="ECO:0007669"/>
    <property type="project" value="InterPro"/>
</dbReference>
<dbReference type="Pfam" id="PF06985">
    <property type="entry name" value="HET"/>
    <property type="match status" value="1"/>
</dbReference>
<protein>
    <submittedName>
        <fullName evidence="2">Tol-like protein</fullName>
    </submittedName>
</protein>
<feature type="domain" description="Protein kinase" evidence="1">
    <location>
        <begin position="105"/>
        <end position="503"/>
    </location>
</feature>
<dbReference type="SMART" id="SM00220">
    <property type="entry name" value="S_TKc"/>
    <property type="match status" value="1"/>
</dbReference>